<evidence type="ECO:0000313" key="3">
    <source>
        <dbReference type="EMBL" id="NLR92216.1"/>
    </source>
</evidence>
<reference evidence="3 4" key="1">
    <citation type="submission" date="2020-04" db="EMBL/GenBank/DDBJ databases">
        <title>Flammeovirga sp. SR4, a novel species isolated from seawater.</title>
        <authorList>
            <person name="Wang X."/>
        </authorList>
    </citation>
    <scope>NUCLEOTIDE SEQUENCE [LARGE SCALE GENOMIC DNA]</scope>
    <source>
        <strain evidence="3 4">SR4</strain>
    </source>
</reference>
<feature type="domain" description="Spondin" evidence="2">
    <location>
        <begin position="262"/>
        <end position="368"/>
    </location>
</feature>
<evidence type="ECO:0000313" key="4">
    <source>
        <dbReference type="Proteomes" id="UP000585050"/>
    </source>
</evidence>
<dbReference type="Pfam" id="PF06468">
    <property type="entry name" value="Spond_N"/>
    <property type="match status" value="1"/>
</dbReference>
<gene>
    <name evidence="3" type="ORF">HGP29_13395</name>
</gene>
<accession>A0A7X8SL29</accession>
<dbReference type="NCBIfam" id="NF038123">
    <property type="entry name" value="NF038123_dom"/>
    <property type="match status" value="2"/>
</dbReference>
<dbReference type="RefSeq" id="WP_168882936.1">
    <property type="nucleotide sequence ID" value="NZ_JABAIL010000004.1"/>
</dbReference>
<keyword evidence="4" id="KW-1185">Reference proteome</keyword>
<proteinExistence type="predicted"/>
<dbReference type="PROSITE" id="PS51257">
    <property type="entry name" value="PROKAR_LIPOPROTEIN"/>
    <property type="match status" value="1"/>
</dbReference>
<dbReference type="InterPro" id="IPR009465">
    <property type="entry name" value="Spondin_N"/>
</dbReference>
<protein>
    <recommendedName>
        <fullName evidence="2">Spondin domain-containing protein</fullName>
    </recommendedName>
</protein>
<evidence type="ECO:0000259" key="2">
    <source>
        <dbReference type="Pfam" id="PF06468"/>
    </source>
</evidence>
<dbReference type="AlphaFoldDB" id="A0A7X8SL29"/>
<feature type="region of interest" description="Disordered" evidence="1">
    <location>
        <begin position="125"/>
        <end position="148"/>
    </location>
</feature>
<name>A0A7X8SL29_9BACT</name>
<organism evidence="3 4">
    <name type="scientific">Flammeovirga agarivorans</name>
    <dbReference type="NCBI Taxonomy" id="2726742"/>
    <lineage>
        <taxon>Bacteria</taxon>
        <taxon>Pseudomonadati</taxon>
        <taxon>Bacteroidota</taxon>
        <taxon>Cytophagia</taxon>
        <taxon>Cytophagales</taxon>
        <taxon>Flammeovirgaceae</taxon>
        <taxon>Flammeovirga</taxon>
    </lineage>
</organism>
<comment type="caution">
    <text evidence="3">The sequence shown here is derived from an EMBL/GenBank/DDBJ whole genome shotgun (WGS) entry which is preliminary data.</text>
</comment>
<feature type="compositionally biased region" description="Polar residues" evidence="1">
    <location>
        <begin position="132"/>
        <end position="147"/>
    </location>
</feature>
<sequence length="419" mass="44834">MKFTNLLLSLSAIPLFIACSDNDDNNDDPVNLPATEFTVTIENSMTPFDYYAFGGTDLITPGNEQVITFNAGQGHYLNLATMFVQSNDLFYAPADDGIALYNDDGEALTGDITNQFYLWDAGTEVNEMPGTGENQAPRQSGPNTGTEENGIVRLISDVNDGYTYPALSDVIEVMLSHDGGTQFTLTLRNISDNSSLPTPLAPGNWVVHYDGQYPLFQEGVAASSSLEPIAEDGDITSMNEVLEATTGLVSPFAPGAFSIGESNNLFSIGSMASQAFEMLAEDGDVSGFENVFNTPASTDAPAPIFPGQSYTFTFTASENDRLSFATMLVQSNDWVLAIDQLPLFDGNTPLSGNLSDYIQLLDAGTESDQYAGAGMYQAPRQSGADQGPSEEGIINVEESLSSNVPEISSMLNISIQVTE</sequence>
<dbReference type="Gene3D" id="2.60.40.2130">
    <property type="entry name" value="F-spondin domain"/>
    <property type="match status" value="2"/>
</dbReference>
<evidence type="ECO:0000256" key="1">
    <source>
        <dbReference type="SAM" id="MobiDB-lite"/>
    </source>
</evidence>
<dbReference type="InterPro" id="IPR038678">
    <property type="entry name" value="Spondin_N_sf"/>
</dbReference>
<dbReference type="Proteomes" id="UP000585050">
    <property type="component" value="Unassembled WGS sequence"/>
</dbReference>
<dbReference type="EMBL" id="JABAIL010000004">
    <property type="protein sequence ID" value="NLR92216.1"/>
    <property type="molecule type" value="Genomic_DNA"/>
</dbReference>